<gene>
    <name evidence="1" type="ORF">CFX0092_A1568</name>
</gene>
<protein>
    <submittedName>
        <fullName evidence="1">Uncharacterized protein</fullName>
    </submittedName>
</protein>
<dbReference type="AlphaFoldDB" id="A0A160T0X1"/>
<dbReference type="RefSeq" id="WP_157912978.1">
    <property type="nucleotide sequence ID" value="NZ_LN890655.1"/>
</dbReference>
<organism evidence="1 2">
    <name type="scientific">Candidatus Promineifilum breve</name>
    <dbReference type="NCBI Taxonomy" id="1806508"/>
    <lineage>
        <taxon>Bacteria</taxon>
        <taxon>Bacillati</taxon>
        <taxon>Chloroflexota</taxon>
        <taxon>Ardenticatenia</taxon>
        <taxon>Candidatus Promineifilales</taxon>
        <taxon>Candidatus Promineifilaceae</taxon>
        <taxon>Candidatus Promineifilum</taxon>
    </lineage>
</organism>
<sequence>MVTQIHSLPQTGRLEIDIKVTADVNVSAYAARQKVNSFILSEISYMMHAGEPNLVIGESICWRVPVILSLTSRGDIGEVGAINVNTETGQLYSNPQLISEVSARAEGLATRFASETEG</sequence>
<evidence type="ECO:0000313" key="2">
    <source>
        <dbReference type="Proteomes" id="UP000215027"/>
    </source>
</evidence>
<proteinExistence type="predicted"/>
<dbReference type="Proteomes" id="UP000215027">
    <property type="component" value="Chromosome I"/>
</dbReference>
<keyword evidence="2" id="KW-1185">Reference proteome</keyword>
<accession>A0A160T0X1</accession>
<reference evidence="1" key="1">
    <citation type="submission" date="2016-01" db="EMBL/GenBank/DDBJ databases">
        <authorList>
            <person name="Mcilroy J.S."/>
            <person name="Karst M S."/>
            <person name="Albertsen M."/>
        </authorList>
    </citation>
    <scope>NUCLEOTIDE SEQUENCE</scope>
    <source>
        <strain evidence="1">Cfx-K</strain>
    </source>
</reference>
<dbReference type="EMBL" id="LN890655">
    <property type="protein sequence ID" value="CUS03446.2"/>
    <property type="molecule type" value="Genomic_DNA"/>
</dbReference>
<name>A0A160T0X1_9CHLR</name>
<dbReference type="KEGG" id="pbf:CFX0092_A1568"/>
<evidence type="ECO:0000313" key="1">
    <source>
        <dbReference type="EMBL" id="CUS03446.2"/>
    </source>
</evidence>